<dbReference type="GO" id="GO:0050727">
    <property type="term" value="P:regulation of inflammatory response"/>
    <property type="evidence" value="ECO:0007669"/>
    <property type="project" value="TreeGrafter"/>
</dbReference>
<dbReference type="PROSITE" id="PS01121">
    <property type="entry name" value="CASPASE_HIS"/>
    <property type="match status" value="1"/>
</dbReference>
<reference evidence="10" key="2">
    <citation type="submission" date="2025-09" db="UniProtKB">
        <authorList>
            <consortium name="Ensembl"/>
        </authorList>
    </citation>
    <scope>IDENTIFICATION</scope>
</reference>
<protein>
    <recommendedName>
        <fullName evidence="12">Caspase-1</fullName>
    </recommendedName>
</protein>
<dbReference type="PANTHER" id="PTHR47901">
    <property type="entry name" value="CASPASE RECRUITMENT DOMAIN-CONTAINING PROTEIN 18"/>
    <property type="match status" value="1"/>
</dbReference>
<dbReference type="InterPro" id="IPR029030">
    <property type="entry name" value="Caspase-like_dom_sf"/>
</dbReference>
<dbReference type="GO" id="GO:0072557">
    <property type="term" value="C:IPAF inflammasome complex"/>
    <property type="evidence" value="ECO:0007669"/>
    <property type="project" value="TreeGrafter"/>
</dbReference>
<evidence type="ECO:0000256" key="1">
    <source>
        <dbReference type="ARBA" id="ARBA00010134"/>
    </source>
</evidence>
<evidence type="ECO:0000313" key="10">
    <source>
        <dbReference type="Ensembl" id="ENSVKKP00000005148.1"/>
    </source>
</evidence>
<dbReference type="InterPro" id="IPR015917">
    <property type="entry name" value="Pept_C14A"/>
</dbReference>
<evidence type="ECO:0000256" key="7">
    <source>
        <dbReference type="SAM" id="MobiDB-lite"/>
    </source>
</evidence>
<evidence type="ECO:0000256" key="5">
    <source>
        <dbReference type="ARBA" id="ARBA00023145"/>
    </source>
</evidence>
<reference evidence="10" key="1">
    <citation type="submission" date="2025-08" db="UniProtKB">
        <authorList>
            <consortium name="Ensembl"/>
        </authorList>
    </citation>
    <scope>IDENTIFICATION</scope>
</reference>
<comment type="similarity">
    <text evidence="1 6">Belongs to the peptidase C14A family.</text>
</comment>
<dbReference type="InterPro" id="IPR011600">
    <property type="entry name" value="Pept_C14_caspase"/>
</dbReference>
<dbReference type="GO" id="GO:0072559">
    <property type="term" value="C:NLRP3 inflammasome complex"/>
    <property type="evidence" value="ECO:0007669"/>
    <property type="project" value="TreeGrafter"/>
</dbReference>
<dbReference type="CDD" id="cd00032">
    <property type="entry name" value="CASc"/>
    <property type="match status" value="1"/>
</dbReference>
<dbReference type="Proteomes" id="UP000694545">
    <property type="component" value="Unplaced"/>
</dbReference>
<dbReference type="GO" id="GO:0006508">
    <property type="term" value="P:proteolysis"/>
    <property type="evidence" value="ECO:0007669"/>
    <property type="project" value="UniProtKB-KW"/>
</dbReference>
<evidence type="ECO:0000256" key="3">
    <source>
        <dbReference type="ARBA" id="ARBA00022801"/>
    </source>
</evidence>
<feature type="region of interest" description="Disordered" evidence="7">
    <location>
        <begin position="48"/>
        <end position="93"/>
    </location>
</feature>
<organism evidence="10 11">
    <name type="scientific">Varanus komodoensis</name>
    <name type="common">Komodo dragon</name>
    <dbReference type="NCBI Taxonomy" id="61221"/>
    <lineage>
        <taxon>Eukaryota</taxon>
        <taxon>Metazoa</taxon>
        <taxon>Chordata</taxon>
        <taxon>Craniata</taxon>
        <taxon>Vertebrata</taxon>
        <taxon>Euteleostomi</taxon>
        <taxon>Lepidosauria</taxon>
        <taxon>Squamata</taxon>
        <taxon>Bifurcata</taxon>
        <taxon>Unidentata</taxon>
        <taxon>Episquamata</taxon>
        <taxon>Toxicofera</taxon>
        <taxon>Anguimorpha</taxon>
        <taxon>Paleoanguimorpha</taxon>
        <taxon>Varanoidea</taxon>
        <taxon>Varanidae</taxon>
        <taxon>Varanus</taxon>
    </lineage>
</organism>
<dbReference type="InterPro" id="IPR016129">
    <property type="entry name" value="Caspase_his_AS"/>
</dbReference>
<dbReference type="GO" id="GO:0004197">
    <property type="term" value="F:cysteine-type endopeptidase activity"/>
    <property type="evidence" value="ECO:0007669"/>
    <property type="project" value="InterPro"/>
</dbReference>
<dbReference type="PROSITE" id="PS01122">
    <property type="entry name" value="CASPASE_CYS"/>
    <property type="match status" value="1"/>
</dbReference>
<feature type="region of interest" description="Disordered" evidence="7">
    <location>
        <begin position="1"/>
        <end position="35"/>
    </location>
</feature>
<evidence type="ECO:0000259" key="8">
    <source>
        <dbReference type="PROSITE" id="PS50207"/>
    </source>
</evidence>
<dbReference type="PROSITE" id="PS50207">
    <property type="entry name" value="CASPASE_P10"/>
    <property type="match status" value="1"/>
</dbReference>
<dbReference type="GO" id="GO:0097169">
    <property type="term" value="C:AIM2 inflammasome complex"/>
    <property type="evidence" value="ECO:0007669"/>
    <property type="project" value="TreeGrafter"/>
</dbReference>
<feature type="domain" description="Caspase family p10" evidence="8">
    <location>
        <begin position="380"/>
        <end position="444"/>
    </location>
</feature>
<dbReference type="InterPro" id="IPR002398">
    <property type="entry name" value="Pept_C14"/>
</dbReference>
<evidence type="ECO:0000259" key="9">
    <source>
        <dbReference type="PROSITE" id="PS50208"/>
    </source>
</evidence>
<dbReference type="PRINTS" id="PR00376">
    <property type="entry name" value="IL1BCENZYME"/>
</dbReference>
<proteinExistence type="inferred from homology"/>
<dbReference type="PROSITE" id="PS50208">
    <property type="entry name" value="CASPASE_P20"/>
    <property type="match status" value="1"/>
</dbReference>
<sequence>MLAQKQTGGRGTRALAASCGPPGTAAVKGPSSSAIHSVVDNQLPQQETLKGECSSALPPKSPAAAGAHGHAASDPGGGINHQERQPWAALSGHRSSPLSELGWMCPSPARTRLCKAASHLPPLASFKARQPQVAEPVLAWPRSGPGSFSGEIHAPFGRTNGPQLPAGPAQQPSWPAVPLQSHLPKIASRSRQQLSPLHWAAALGLPARQIYPIKDPKARTRLALIVCNIEFEHCTRRNGAEIDLAQMTQLLEGLDYKVEVETNLCSQGMADCLKHFAAREEHKASDSTFVVLMSHGLRDGLCGTKSSEQHPDILPVDLVFSTFNNKNCRALRGKPKVIIIQACRGGRKHWAQTSRNGDTLCVLHKQWATSRAQADFVPADNVSWRSPQTGSIFIVQLVEEIKKHAWNCNLEEIFRKVMWAFESNPCQMPSKDRTTLSRKFYLFPGH</sequence>
<feature type="compositionally biased region" description="Low complexity" evidence="7">
    <location>
        <begin position="54"/>
        <end position="74"/>
    </location>
</feature>
<evidence type="ECO:0000256" key="4">
    <source>
        <dbReference type="ARBA" id="ARBA00022807"/>
    </source>
</evidence>
<name>A0A8D2KT29_VARKO</name>
<evidence type="ECO:0000313" key="11">
    <source>
        <dbReference type="Proteomes" id="UP000694545"/>
    </source>
</evidence>
<evidence type="ECO:0008006" key="12">
    <source>
        <dbReference type="Google" id="ProtNLM"/>
    </source>
</evidence>
<evidence type="ECO:0000256" key="6">
    <source>
        <dbReference type="RuleBase" id="RU003971"/>
    </source>
</evidence>
<keyword evidence="11" id="KW-1185">Reference proteome</keyword>
<dbReference type="PANTHER" id="PTHR47901:SF3">
    <property type="entry name" value="CASPASE-1"/>
    <property type="match status" value="1"/>
</dbReference>
<feature type="domain" description="Caspase family p20" evidence="9">
    <location>
        <begin position="219"/>
        <end position="347"/>
    </location>
</feature>
<dbReference type="SMART" id="SM00115">
    <property type="entry name" value="CASc"/>
    <property type="match status" value="1"/>
</dbReference>
<keyword evidence="4" id="KW-0788">Thiol protease</keyword>
<dbReference type="InterPro" id="IPR001309">
    <property type="entry name" value="Pept_C14_p20"/>
</dbReference>
<dbReference type="FunFam" id="3.40.50.1460:FF:000007">
    <property type="entry name" value="Caspase-1"/>
    <property type="match status" value="1"/>
</dbReference>
<keyword evidence="5" id="KW-0865">Zymogen</keyword>
<dbReference type="InterPro" id="IPR033139">
    <property type="entry name" value="Caspase_cys_AS"/>
</dbReference>
<evidence type="ECO:0000256" key="2">
    <source>
        <dbReference type="ARBA" id="ARBA00022670"/>
    </source>
</evidence>
<dbReference type="SUPFAM" id="SSF52129">
    <property type="entry name" value="Caspase-like"/>
    <property type="match status" value="1"/>
</dbReference>
<dbReference type="Pfam" id="PF00656">
    <property type="entry name" value="Peptidase_C14"/>
    <property type="match status" value="1"/>
</dbReference>
<keyword evidence="3" id="KW-0378">Hydrolase</keyword>
<keyword evidence="2" id="KW-0645">Protease</keyword>
<dbReference type="InterPro" id="IPR002138">
    <property type="entry name" value="Pept_C14_p10"/>
</dbReference>
<dbReference type="Ensembl" id="ENSVKKT00000005293.1">
    <property type="protein sequence ID" value="ENSVKKP00000005148.1"/>
    <property type="gene ID" value="ENSVKKG00000003733.1"/>
</dbReference>
<dbReference type="Gene3D" id="3.40.50.1460">
    <property type="match status" value="1"/>
</dbReference>
<dbReference type="AlphaFoldDB" id="A0A8D2KT29"/>
<accession>A0A8D2KT29</accession>